<name>A0AAF0TMX0_SOLVR</name>
<protein>
    <submittedName>
        <fullName evidence="1">Uncharacterized protein</fullName>
    </submittedName>
</protein>
<dbReference type="Proteomes" id="UP001234989">
    <property type="component" value="Chromosome 4"/>
</dbReference>
<organism evidence="1 2">
    <name type="scientific">Solanum verrucosum</name>
    <dbReference type="NCBI Taxonomy" id="315347"/>
    <lineage>
        <taxon>Eukaryota</taxon>
        <taxon>Viridiplantae</taxon>
        <taxon>Streptophyta</taxon>
        <taxon>Embryophyta</taxon>
        <taxon>Tracheophyta</taxon>
        <taxon>Spermatophyta</taxon>
        <taxon>Magnoliopsida</taxon>
        <taxon>eudicotyledons</taxon>
        <taxon>Gunneridae</taxon>
        <taxon>Pentapetalae</taxon>
        <taxon>asterids</taxon>
        <taxon>lamiids</taxon>
        <taxon>Solanales</taxon>
        <taxon>Solanaceae</taxon>
        <taxon>Solanoideae</taxon>
        <taxon>Solaneae</taxon>
        <taxon>Solanum</taxon>
    </lineage>
</organism>
<keyword evidence="2" id="KW-1185">Reference proteome</keyword>
<gene>
    <name evidence="1" type="ORF">MTR67_019011</name>
</gene>
<evidence type="ECO:0000313" key="1">
    <source>
        <dbReference type="EMBL" id="WMV25626.1"/>
    </source>
</evidence>
<reference evidence="1" key="1">
    <citation type="submission" date="2023-08" db="EMBL/GenBank/DDBJ databases">
        <title>A de novo genome assembly of Solanum verrucosum Schlechtendal, a Mexican diploid species geographically isolated from the other diploid A-genome species in potato relatives.</title>
        <authorList>
            <person name="Hosaka K."/>
        </authorList>
    </citation>
    <scope>NUCLEOTIDE SEQUENCE</scope>
    <source>
        <tissue evidence="1">Young leaves</tissue>
    </source>
</reference>
<proteinExistence type="predicted"/>
<dbReference type="AlphaFoldDB" id="A0AAF0TMX0"/>
<dbReference type="EMBL" id="CP133615">
    <property type="protein sequence ID" value="WMV25626.1"/>
    <property type="molecule type" value="Genomic_DNA"/>
</dbReference>
<sequence>MLSCMGFWKEVGSLVVEGLNYMIKVARNNECLRGFEVVTNQTPSLNASMEVTHLQYVDDTLIFCDAEGLKKGNY</sequence>
<evidence type="ECO:0000313" key="2">
    <source>
        <dbReference type="Proteomes" id="UP001234989"/>
    </source>
</evidence>
<accession>A0AAF0TMX0</accession>